<protein>
    <recommendedName>
        <fullName evidence="10">Cytochrome c oxidase polypeptide VIIA</fullName>
    </recommendedName>
</protein>
<dbReference type="EMBL" id="LFWA01000009">
    <property type="protein sequence ID" value="KTW29479.1"/>
    <property type="molecule type" value="Genomic_DNA"/>
</dbReference>
<dbReference type="GO" id="GO:0004129">
    <property type="term" value="F:cytochrome-c oxidase activity"/>
    <property type="evidence" value="ECO:0007669"/>
    <property type="project" value="EnsemblFungi"/>
</dbReference>
<evidence type="ECO:0000256" key="4">
    <source>
        <dbReference type="ARBA" id="ARBA00022989"/>
    </source>
</evidence>
<dbReference type="RefSeq" id="XP_018229310.1">
    <property type="nucleotide sequence ID" value="XM_018374358.1"/>
</dbReference>
<feature type="transmembrane region" description="Helical" evidence="7">
    <location>
        <begin position="20"/>
        <end position="38"/>
    </location>
</feature>
<evidence type="ECO:0000313" key="9">
    <source>
        <dbReference type="Proteomes" id="UP000053447"/>
    </source>
</evidence>
<keyword evidence="6 7" id="KW-0472">Membrane</keyword>
<accession>A0A0W4ZM65</accession>
<dbReference type="AlphaFoldDB" id="A0A0W4ZM65"/>
<dbReference type="GO" id="GO:0006123">
    <property type="term" value="P:mitochondrial electron transport, cytochrome c to oxygen"/>
    <property type="evidence" value="ECO:0007669"/>
    <property type="project" value="TreeGrafter"/>
</dbReference>
<proteinExistence type="predicted"/>
<keyword evidence="4 7" id="KW-1133">Transmembrane helix</keyword>
<dbReference type="Proteomes" id="UP000053447">
    <property type="component" value="Unassembled WGS sequence"/>
</dbReference>
<dbReference type="GO" id="GO:0005743">
    <property type="term" value="C:mitochondrial inner membrane"/>
    <property type="evidence" value="ECO:0007669"/>
    <property type="project" value="UniProtKB-SubCell"/>
</dbReference>
<keyword evidence="2 7" id="KW-0812">Transmembrane</keyword>
<keyword evidence="3" id="KW-0999">Mitochondrion inner membrane</keyword>
<evidence type="ECO:0000313" key="8">
    <source>
        <dbReference type="EMBL" id="KTW29479.1"/>
    </source>
</evidence>
<dbReference type="GeneID" id="28940613"/>
<dbReference type="OrthoDB" id="2317211at2759"/>
<dbReference type="GO" id="GO:0045277">
    <property type="term" value="C:respiratory chain complex IV"/>
    <property type="evidence" value="ECO:0007669"/>
    <property type="project" value="EnsemblFungi"/>
</dbReference>
<reference evidence="9" key="1">
    <citation type="journal article" date="2016" name="Nat. Commun.">
        <title>Genome analysis of three Pneumocystis species reveals adaptation mechanisms to life exclusively in mammalian hosts.</title>
        <authorList>
            <person name="Ma L."/>
            <person name="Chen Z."/>
            <person name="Huang D.W."/>
            <person name="Kutty G."/>
            <person name="Ishihara M."/>
            <person name="Wang H."/>
            <person name="Abouelleil A."/>
            <person name="Bishop L."/>
            <person name="Davey E."/>
            <person name="Deng R."/>
            <person name="Deng X."/>
            <person name="Fan L."/>
            <person name="Fantoni G."/>
            <person name="Fitzgerald M."/>
            <person name="Gogineni E."/>
            <person name="Goldberg J.M."/>
            <person name="Handley G."/>
            <person name="Hu X."/>
            <person name="Huber C."/>
            <person name="Jiao X."/>
            <person name="Jones K."/>
            <person name="Levin J.Z."/>
            <person name="Liu Y."/>
            <person name="Macdonald P."/>
            <person name="Melnikov A."/>
            <person name="Raley C."/>
            <person name="Sassi M."/>
            <person name="Sherman B.T."/>
            <person name="Song X."/>
            <person name="Sykes S."/>
            <person name="Tran B."/>
            <person name="Walsh L."/>
            <person name="Xia Y."/>
            <person name="Yang J."/>
            <person name="Young S."/>
            <person name="Zeng Q."/>
            <person name="Zheng X."/>
            <person name="Stephens R."/>
            <person name="Nusbaum C."/>
            <person name="Birren B.W."/>
            <person name="Azadi P."/>
            <person name="Lempicki R.A."/>
            <person name="Cuomo C.A."/>
            <person name="Kovacs J.A."/>
        </authorList>
    </citation>
    <scope>NUCLEOTIDE SEQUENCE [LARGE SCALE GENOMIC DNA]</scope>
    <source>
        <strain evidence="9">RU7</strain>
    </source>
</reference>
<evidence type="ECO:0008006" key="10">
    <source>
        <dbReference type="Google" id="ProtNLM"/>
    </source>
</evidence>
<evidence type="ECO:0000256" key="6">
    <source>
        <dbReference type="ARBA" id="ARBA00023136"/>
    </source>
</evidence>
<evidence type="ECO:0000256" key="7">
    <source>
        <dbReference type="SAM" id="Phobius"/>
    </source>
</evidence>
<evidence type="ECO:0000256" key="1">
    <source>
        <dbReference type="ARBA" id="ARBA00004273"/>
    </source>
</evidence>
<evidence type="ECO:0000256" key="2">
    <source>
        <dbReference type="ARBA" id="ARBA00022692"/>
    </source>
</evidence>
<organism evidence="8 9">
    <name type="scientific">Pneumocystis jirovecii (strain RU7)</name>
    <name type="common">Human pneumocystis pneumonia agent</name>
    <dbReference type="NCBI Taxonomy" id="1408657"/>
    <lineage>
        <taxon>Eukaryota</taxon>
        <taxon>Fungi</taxon>
        <taxon>Dikarya</taxon>
        <taxon>Ascomycota</taxon>
        <taxon>Taphrinomycotina</taxon>
        <taxon>Pneumocystomycetes</taxon>
        <taxon>Pneumocystaceae</taxon>
        <taxon>Pneumocystis</taxon>
    </lineage>
</organism>
<keyword evidence="5" id="KW-0496">Mitochondrion</keyword>
<comment type="subcellular location">
    <subcellularLocation>
        <location evidence="1">Mitochondrion inner membrane</location>
    </subcellularLocation>
</comment>
<dbReference type="STRING" id="1408657.A0A0W4ZM65"/>
<dbReference type="CDD" id="cd22888">
    <property type="entry name" value="CcO_VIIa_fungal"/>
    <property type="match status" value="1"/>
</dbReference>
<evidence type="ECO:0000256" key="3">
    <source>
        <dbReference type="ARBA" id="ARBA00022792"/>
    </source>
</evidence>
<dbReference type="PANTHER" id="PTHR28264">
    <property type="entry name" value="CYTOCHROME C OXIDASE SUBUNIT 7A"/>
    <property type="match status" value="1"/>
</dbReference>
<evidence type="ECO:0000256" key="5">
    <source>
        <dbReference type="ARBA" id="ARBA00023128"/>
    </source>
</evidence>
<keyword evidence="9" id="KW-1185">Reference proteome</keyword>
<dbReference type="PANTHER" id="PTHR28264:SF1">
    <property type="entry name" value="CYTOCHROME C OXIDASE SUBUNIT 6C"/>
    <property type="match status" value="1"/>
</dbReference>
<sequence length="56" mass="6281">MAVKPITGMLKRALIKDVSVALGLGIGAAYVFWLGFHLPSVRKRNMFYEKLYPPKS</sequence>
<dbReference type="VEuPathDB" id="FungiDB:T551_02095"/>
<gene>
    <name evidence="8" type="ORF">T551_02095</name>
</gene>
<name>A0A0W4ZM65_PNEJ7</name>
<comment type="caution">
    <text evidence="8">The sequence shown here is derived from an EMBL/GenBank/DDBJ whole genome shotgun (WGS) entry which is preliminary data.</text>
</comment>